<name>A0A8K1C7Y5_PYTOL</name>
<dbReference type="PANTHER" id="PTHR15696">
    <property type="entry name" value="SMG-7 SUPPRESSOR WITH MORPHOLOGICAL EFFECT ON GENITALIA PROTEIN 7"/>
    <property type="match status" value="1"/>
</dbReference>
<dbReference type="Pfam" id="PF10374">
    <property type="entry name" value="EST1"/>
    <property type="match status" value="1"/>
</dbReference>
<reference evidence="4" key="1">
    <citation type="submission" date="2019-03" db="EMBL/GenBank/DDBJ databases">
        <title>Long read genome sequence of the mycoparasitic Pythium oligandrum ATCC 38472 isolated from sugarbeet rhizosphere.</title>
        <authorList>
            <person name="Gaulin E."/>
        </authorList>
    </citation>
    <scope>NUCLEOTIDE SEQUENCE</scope>
    <source>
        <strain evidence="4">ATCC 38472_TT</strain>
    </source>
</reference>
<feature type="region of interest" description="Disordered" evidence="1">
    <location>
        <begin position="818"/>
        <end position="888"/>
    </location>
</feature>
<dbReference type="GO" id="GO:0000184">
    <property type="term" value="P:nuclear-transcribed mRNA catabolic process, nonsense-mediated decay"/>
    <property type="evidence" value="ECO:0007669"/>
    <property type="project" value="TreeGrafter"/>
</dbReference>
<feature type="compositionally biased region" description="Pro residues" evidence="1">
    <location>
        <begin position="852"/>
        <end position="862"/>
    </location>
</feature>
<dbReference type="PANTHER" id="PTHR15696:SF0">
    <property type="entry name" value="TELOMERASE-BINDING PROTEIN EST1A"/>
    <property type="match status" value="1"/>
</dbReference>
<evidence type="ECO:0008006" key="6">
    <source>
        <dbReference type="Google" id="ProtNLM"/>
    </source>
</evidence>
<evidence type="ECO:0000256" key="1">
    <source>
        <dbReference type="SAM" id="MobiDB-lite"/>
    </source>
</evidence>
<keyword evidence="5" id="KW-1185">Reference proteome</keyword>
<dbReference type="SUPFAM" id="SSF48452">
    <property type="entry name" value="TPR-like"/>
    <property type="match status" value="1"/>
</dbReference>
<organism evidence="4 5">
    <name type="scientific">Pythium oligandrum</name>
    <name type="common">Mycoparasitic fungus</name>
    <dbReference type="NCBI Taxonomy" id="41045"/>
    <lineage>
        <taxon>Eukaryota</taxon>
        <taxon>Sar</taxon>
        <taxon>Stramenopiles</taxon>
        <taxon>Oomycota</taxon>
        <taxon>Peronosporomycetes</taxon>
        <taxon>Pythiales</taxon>
        <taxon>Pythiaceae</taxon>
        <taxon>Pythium</taxon>
    </lineage>
</organism>
<dbReference type="OrthoDB" id="69928at2759"/>
<dbReference type="GO" id="GO:0042162">
    <property type="term" value="F:telomeric DNA binding"/>
    <property type="evidence" value="ECO:0007669"/>
    <property type="project" value="TreeGrafter"/>
</dbReference>
<dbReference type="GO" id="GO:0005697">
    <property type="term" value="C:telomerase holoenzyme complex"/>
    <property type="evidence" value="ECO:0007669"/>
    <property type="project" value="TreeGrafter"/>
</dbReference>
<sequence>MDPRRLYREIVDVEKQLRELLRSNPLNAQDANVLRSRLMEKARILTQVSPTFAAARELEQVLWKPCFYKRIEDFRRRIRKYASAPSTDRTVREHFARVSNEFQEFLTDASAFYENLRESLTRWLLQNRVSRIAASGPSSAAASEAGANIDKCRQSLHRCLVFLGDLARYRELHGQKAKKNFAAAENFYNKALAVIPENGNPHNQLAVLATYVEAETVAVYRYCRSLLIAQPFVTAEENLALLFERARQRPLAPPSSAIVTASSASKDKSAYLKSFLHRLTRMHGIIFSIATRHATNGAGNSSSGASPPNTGPRPVYSKEMEALLMKDLGSLLAAGVVGDALLLKLVVTNIFCIVRSRGTPSSDDALRLATRMMSVVTEWLVVELNKLDEKKKTPKSAASPQWPTSLRLLSAVATYTDFLRFNTAVLEEMDAILSRMGDETSKRFVTDFLERIAMLLNHAKVQSVVSKVADEKIRKEQVQQLKETTELRGFKPLSALLDEGNAAKWRDDLAVNSNSPNQPSGLSDQDAWTVRAWKILCFGNFLCQEYEGNPLLYSYKGQFSTSPSVVSSMSNGFSLAQTTQTQNATAPVSSTPPPPPVSNPLTSSAIPPSFDFGFFQSQGTAPTNGNGSALSADDFDDEVIVYQPSPSLTPAQPRGEGSSALGGSANSVLGFSGMPSPFTSDFSLGGSSNPFAAAQVQEKRRAFSSDAAFASFGTNGNSSRASAIGSSLGYPSFNTFSGLGASNQDSFSGWGNTSTAPASKPSAAPSAPPALNIPPLPPARANGSAPFGGSMFGDMNDLDAIERATSMYEQRESSLSAFFSTPSATPPRAGSVPSSPFRTPPQAQRASTTGSRPPPGFAPPASAPFSGLNEGHQQPQPSFFTRNPFVNP</sequence>
<feature type="compositionally biased region" description="Polar residues" evidence="1">
    <location>
        <begin position="832"/>
        <end position="851"/>
    </location>
</feature>
<dbReference type="InterPro" id="IPR018834">
    <property type="entry name" value="DNA/RNA-bd_Est1-type"/>
</dbReference>
<dbReference type="AlphaFoldDB" id="A0A8K1C7Y5"/>
<feature type="domain" description="Telomerase activating protein Est1-like N-terminal" evidence="3">
    <location>
        <begin position="58"/>
        <end position="173"/>
    </location>
</feature>
<evidence type="ECO:0000313" key="5">
    <source>
        <dbReference type="Proteomes" id="UP000794436"/>
    </source>
</evidence>
<dbReference type="InterPro" id="IPR011990">
    <property type="entry name" value="TPR-like_helical_dom_sf"/>
</dbReference>
<dbReference type="Proteomes" id="UP000794436">
    <property type="component" value="Unassembled WGS sequence"/>
</dbReference>
<accession>A0A8K1C7Y5</accession>
<dbReference type="InterPro" id="IPR045153">
    <property type="entry name" value="Est1/Ebs1-like"/>
</dbReference>
<gene>
    <name evidence="4" type="ORF">Poli38472_011825</name>
</gene>
<feature type="compositionally biased region" description="Low complexity" evidence="1">
    <location>
        <begin position="756"/>
        <end position="765"/>
    </location>
</feature>
<protein>
    <recommendedName>
        <fullName evidence="6">Telomerase activating protein Est1</fullName>
    </recommendedName>
</protein>
<dbReference type="Pfam" id="PF10373">
    <property type="entry name" value="EST1_DNA_bind"/>
    <property type="match status" value="1"/>
</dbReference>
<dbReference type="EMBL" id="SPLM01000112">
    <property type="protein sequence ID" value="TMW58237.1"/>
    <property type="molecule type" value="Genomic_DNA"/>
</dbReference>
<evidence type="ECO:0000259" key="3">
    <source>
        <dbReference type="Pfam" id="PF10374"/>
    </source>
</evidence>
<dbReference type="InterPro" id="IPR019458">
    <property type="entry name" value="Est1-like_N"/>
</dbReference>
<feature type="domain" description="DNA/RNA-binding" evidence="2">
    <location>
        <begin position="184"/>
        <end position="494"/>
    </location>
</feature>
<feature type="compositionally biased region" description="Polar residues" evidence="1">
    <location>
        <begin position="871"/>
        <end position="888"/>
    </location>
</feature>
<evidence type="ECO:0000313" key="4">
    <source>
        <dbReference type="EMBL" id="TMW58237.1"/>
    </source>
</evidence>
<comment type="caution">
    <text evidence="4">The sequence shown here is derived from an EMBL/GenBank/DDBJ whole genome shotgun (WGS) entry which is preliminary data.</text>
</comment>
<dbReference type="Gene3D" id="1.25.40.10">
    <property type="entry name" value="Tetratricopeptide repeat domain"/>
    <property type="match status" value="1"/>
</dbReference>
<feature type="region of interest" description="Disordered" evidence="1">
    <location>
        <begin position="748"/>
        <end position="785"/>
    </location>
</feature>
<dbReference type="GO" id="GO:0070034">
    <property type="term" value="F:telomerase RNA binding"/>
    <property type="evidence" value="ECO:0007669"/>
    <property type="project" value="TreeGrafter"/>
</dbReference>
<feature type="region of interest" description="Disordered" evidence="1">
    <location>
        <begin position="577"/>
        <end position="603"/>
    </location>
</feature>
<evidence type="ECO:0000259" key="2">
    <source>
        <dbReference type="Pfam" id="PF10373"/>
    </source>
</evidence>
<feature type="compositionally biased region" description="Pro residues" evidence="1">
    <location>
        <begin position="766"/>
        <end position="778"/>
    </location>
</feature>
<proteinExistence type="predicted"/>
<feature type="compositionally biased region" description="Low complexity" evidence="1">
    <location>
        <begin position="577"/>
        <end position="589"/>
    </location>
</feature>